<reference evidence="2 3" key="1">
    <citation type="journal article" date="2010" name="Science">
        <title>Genomic analysis of organismal complexity in the multicellular green alga Volvox carteri.</title>
        <authorList>
            <person name="Prochnik S.E."/>
            <person name="Umen J."/>
            <person name="Nedelcu A.M."/>
            <person name="Hallmann A."/>
            <person name="Miller S.M."/>
            <person name="Nishii I."/>
            <person name="Ferris P."/>
            <person name="Kuo A."/>
            <person name="Mitros T."/>
            <person name="Fritz-Laylin L.K."/>
            <person name="Hellsten U."/>
            <person name="Chapman J."/>
            <person name="Simakov O."/>
            <person name="Rensing S.A."/>
            <person name="Terry A."/>
            <person name="Pangilinan J."/>
            <person name="Kapitonov V."/>
            <person name="Jurka J."/>
            <person name="Salamov A."/>
            <person name="Shapiro H."/>
            <person name="Schmutz J."/>
            <person name="Grimwood J."/>
            <person name="Lindquist E."/>
            <person name="Lucas S."/>
            <person name="Grigoriev I.V."/>
            <person name="Schmitt R."/>
            <person name="Kirk D."/>
            <person name="Rokhsar D.S."/>
        </authorList>
    </citation>
    <scope>NUCLEOTIDE SEQUENCE [LARGE SCALE GENOMIC DNA]</scope>
    <source>
        <strain evidence="3">f. Nagariensis / Eve</strain>
    </source>
</reference>
<feature type="region of interest" description="Disordered" evidence="1">
    <location>
        <begin position="264"/>
        <end position="307"/>
    </location>
</feature>
<dbReference type="RefSeq" id="XP_002952343.1">
    <property type="nucleotide sequence ID" value="XM_002952297.1"/>
</dbReference>
<dbReference type="InParanoid" id="D8U129"/>
<dbReference type="Proteomes" id="UP000001058">
    <property type="component" value="Unassembled WGS sequence"/>
</dbReference>
<keyword evidence="3" id="KW-1185">Reference proteome</keyword>
<dbReference type="GeneID" id="9628668"/>
<name>D8U129_VOLCA</name>
<proteinExistence type="predicted"/>
<feature type="compositionally biased region" description="Acidic residues" evidence="1">
    <location>
        <begin position="143"/>
        <end position="163"/>
    </location>
</feature>
<dbReference type="EMBL" id="GL378350">
    <property type="protein sequence ID" value="EFJ46486.1"/>
    <property type="molecule type" value="Genomic_DNA"/>
</dbReference>
<accession>D8U129</accession>
<protein>
    <submittedName>
        <fullName evidence="2">Uncharacterized protein</fullName>
    </submittedName>
</protein>
<dbReference type="AlphaFoldDB" id="D8U129"/>
<evidence type="ECO:0000313" key="2">
    <source>
        <dbReference type="EMBL" id="EFJ46486.1"/>
    </source>
</evidence>
<dbReference type="OrthoDB" id="8052050at2759"/>
<gene>
    <name evidence="2" type="ORF">VOLCADRAFT_93002</name>
</gene>
<feature type="region of interest" description="Disordered" evidence="1">
    <location>
        <begin position="125"/>
        <end position="220"/>
    </location>
</feature>
<feature type="compositionally biased region" description="Pro residues" evidence="1">
    <location>
        <begin position="188"/>
        <end position="216"/>
    </location>
</feature>
<evidence type="ECO:0000256" key="1">
    <source>
        <dbReference type="SAM" id="MobiDB-lite"/>
    </source>
</evidence>
<evidence type="ECO:0000313" key="3">
    <source>
        <dbReference type="Proteomes" id="UP000001058"/>
    </source>
</evidence>
<dbReference type="KEGG" id="vcn:VOLCADRAFT_93002"/>
<organism evidence="3">
    <name type="scientific">Volvox carteri f. nagariensis</name>
    <dbReference type="NCBI Taxonomy" id="3068"/>
    <lineage>
        <taxon>Eukaryota</taxon>
        <taxon>Viridiplantae</taxon>
        <taxon>Chlorophyta</taxon>
        <taxon>core chlorophytes</taxon>
        <taxon>Chlorophyceae</taxon>
        <taxon>CS clade</taxon>
        <taxon>Chlamydomonadales</taxon>
        <taxon>Volvocaceae</taxon>
        <taxon>Volvox</taxon>
    </lineage>
</organism>
<sequence length="407" mass="43918">MDARGLISSNGFFYWDSVVITTDKNKDEGSVRACLAELGLHVLDIGLLTRTERPDRSTKSWLIDIRWKDRVKFFKAAPDLKRLGLRVDDSLTKEGRAERSRLRPMWQVIKAKQWIPMWRNGAELSYKKSPNRSAPVPYPSQYSDDDSDSGEGGEMDAENDDDVNMPFRGCAGGVGVTGSGSAAAGGSMPPPPPLPPPPPPPKPMAPSPAASPPTPPSYRQQLGVKNREAPVASLSAVKAKGGKHPRTEPVYGLMYSALPSRLDWSHNQAPAPRDPRPSSAAGRTMDIDGFVTTSGRRSSKDQDRDGDDLDQLTALQEFMGLPGDADPQGYTDVPGRRSEDLVCNFAGQQLGALCQSQGLLVLNGHVSGDLEGRLTFPKGEAGHAGTKWGDHGPIEWGLQQHGVSGAH</sequence>